<dbReference type="EMBL" id="FR824329">
    <property type="protein sequence ID" value="CCA25251.1"/>
    <property type="molecule type" value="Genomic_DNA"/>
</dbReference>
<reference evidence="1" key="1">
    <citation type="journal article" date="2011" name="PLoS Biol.">
        <title>Gene gain and loss during evolution of obligate parasitism in the white rust pathogen of Arabidopsis thaliana.</title>
        <authorList>
            <person name="Kemen E."/>
            <person name="Gardiner A."/>
            <person name="Schultz-Larsen T."/>
            <person name="Kemen A.C."/>
            <person name="Balmuth A.L."/>
            <person name="Robert-Seilaniantz A."/>
            <person name="Bailey K."/>
            <person name="Holub E."/>
            <person name="Studholme D.J."/>
            <person name="Maclean D."/>
            <person name="Jones J.D."/>
        </authorList>
    </citation>
    <scope>NUCLEOTIDE SEQUENCE</scope>
</reference>
<dbReference type="AlphaFoldDB" id="F0WV15"/>
<reference evidence="1" key="2">
    <citation type="submission" date="2011-02" db="EMBL/GenBank/DDBJ databases">
        <authorList>
            <person name="MacLean D."/>
        </authorList>
    </citation>
    <scope>NUCLEOTIDE SEQUENCE</scope>
</reference>
<dbReference type="PANTHER" id="PTHR11439:SF440">
    <property type="entry name" value="INTEGRASE CATALYTIC DOMAIN-CONTAINING PROTEIN"/>
    <property type="match status" value="1"/>
</dbReference>
<accession>F0WV15</accession>
<protein>
    <submittedName>
        <fullName evidence="1">DEHA2C12243p2 putative</fullName>
    </submittedName>
</protein>
<name>F0WV15_9STRA</name>
<evidence type="ECO:0000313" key="1">
    <source>
        <dbReference type="EMBL" id="CCA25251.1"/>
    </source>
</evidence>
<dbReference type="HOGENOM" id="CLU_2138406_0_0_1"/>
<gene>
    <name evidence="1" type="primary">AlNc14C284G10160</name>
    <name evidence="1" type="ORF">ALNC14_113950</name>
</gene>
<sequence length="128" mass="14470">MRVELSDGDGYKLDQQATIEEILKQHGLTEAKGVHIPIGEDSNDIETDQMKYLVKEGALGEPSSHDFQSLVGSLLWVVRCTRPDISFAVHKAMRRTHHPTLNDLKLAKRIARYLKGTKELNCTCKRAR</sequence>
<organism evidence="1">
    <name type="scientific">Albugo laibachii Nc14</name>
    <dbReference type="NCBI Taxonomy" id="890382"/>
    <lineage>
        <taxon>Eukaryota</taxon>
        <taxon>Sar</taxon>
        <taxon>Stramenopiles</taxon>
        <taxon>Oomycota</taxon>
        <taxon>Peronosporomycetes</taxon>
        <taxon>Albuginales</taxon>
        <taxon>Albuginaceae</taxon>
        <taxon>Albugo</taxon>
    </lineage>
</organism>
<proteinExistence type="predicted"/>
<dbReference type="PANTHER" id="PTHR11439">
    <property type="entry name" value="GAG-POL-RELATED RETROTRANSPOSON"/>
    <property type="match status" value="1"/>
</dbReference>